<comment type="similarity">
    <text evidence="1">Belongs to the RecJ family.</text>
</comment>
<evidence type="ECO:0000256" key="4">
    <source>
        <dbReference type="ARBA" id="ARBA00022801"/>
    </source>
</evidence>
<dbReference type="InterPro" id="IPR041122">
    <property type="entry name" value="RecJ_OB"/>
</dbReference>
<sequence length="777" mass="86797">MLRSKTRWQPVEAKEPLIRQLAEELEVHPLIARLLANRGLTEPQQARQFLQADGSDMYDPFLLDGMKEAVARIREALDRRERILVYGDYDADGVSSTSLMMMVFRRLSADVDYYIPNRFTEGYGLNEEALKQAKEAGVQLVISVDTGISAAAEAEVAKELGLDLIITDHHEPPEILPDAYAVINPKKPGCPYPFDMLAGVGVALKVAHALLGSLPEEVLDLAALGTIADLVPLLDENRIIASLGLERMNQQRNPGLTALMEASGVKPPVGAGHVGFSLGPRINASGRLESAGIAVELLLTEDREEAQSMAEELDRLNRERQQLVEEITREATAMVEADPDRYRRFILVAAPGWNVGVIGIVASRLVEKYYRPTIVLGIDEETGMAKGSARSIAGLDMYRALTECADLLPHFGGHEMAAGMSLPRENLLKLHRRLDQIAGDWLQEEDYIPLSRVEADLTIGDVDVDLIQELERLAPYGVGNPTPQFRITGAGLSRMQLIGREKNHLKLTLKDGDRVLEAVGFRLGELAEEIAPSAAPELLGELSINEWNNRRIPQLIIRDIAVPHLQVFDWRSNRDKSDQFRRLAAQSGSVFVFRKEPRAANWLSTSRVLLWGKIEEMSSLPPVHQLVLVDLPPSVEAFNRLLQKCSDVKRVYFAFGDAELDGSLARTPDREQFKRLYAYLLRKKQYQVPSELKGLSRRTGLSPRGVAFMLRVFDELGFVHLTDHQLDVVPQPAKRPLSESHLYCQQQEREQVQHAFVYSSYKELCQRTVSVISGDPK</sequence>
<dbReference type="InterPro" id="IPR004610">
    <property type="entry name" value="RecJ"/>
</dbReference>
<evidence type="ECO:0000259" key="9">
    <source>
        <dbReference type="Pfam" id="PF10141"/>
    </source>
</evidence>
<evidence type="ECO:0000256" key="5">
    <source>
        <dbReference type="ARBA" id="ARBA00022839"/>
    </source>
</evidence>
<evidence type="ECO:0000256" key="6">
    <source>
        <dbReference type="SAM" id="Coils"/>
    </source>
</evidence>
<dbReference type="NCBIfam" id="TIGR00644">
    <property type="entry name" value="recJ"/>
    <property type="match status" value="1"/>
</dbReference>
<feature type="domain" description="DHHA1" evidence="8">
    <location>
        <begin position="347"/>
        <end position="437"/>
    </location>
</feature>
<evidence type="ECO:0000259" key="10">
    <source>
        <dbReference type="Pfam" id="PF17768"/>
    </source>
</evidence>
<dbReference type="Pfam" id="PF17768">
    <property type="entry name" value="RecJ_OB"/>
    <property type="match status" value="1"/>
</dbReference>
<dbReference type="PANTHER" id="PTHR30255:SF2">
    <property type="entry name" value="SINGLE-STRANDED-DNA-SPECIFIC EXONUCLEASE RECJ"/>
    <property type="match status" value="1"/>
</dbReference>
<reference evidence="11 12" key="1">
    <citation type="submission" date="2016-10" db="EMBL/GenBank/DDBJ databases">
        <authorList>
            <person name="de Groot N.N."/>
        </authorList>
    </citation>
    <scope>NUCLEOTIDE SEQUENCE [LARGE SCALE GENOMIC DNA]</scope>
    <source>
        <strain evidence="11 12">DSM 45514</strain>
    </source>
</reference>
<feature type="domain" description="Single-stranded-DNA-specific exonuclease RecJ C-terminal" evidence="9">
    <location>
        <begin position="566"/>
        <end position="765"/>
    </location>
</feature>
<proteinExistence type="inferred from homology"/>
<name>A0A1G6JI72_9BACL</name>
<protein>
    <recommendedName>
        <fullName evidence="2">Single-stranded-DNA-specific exonuclease RecJ</fullName>
    </recommendedName>
</protein>
<evidence type="ECO:0000313" key="12">
    <source>
        <dbReference type="Proteomes" id="UP000199387"/>
    </source>
</evidence>
<gene>
    <name evidence="11" type="ORF">SAMN04488112_10454</name>
</gene>
<dbReference type="GO" id="GO:0006281">
    <property type="term" value="P:DNA repair"/>
    <property type="evidence" value="ECO:0007669"/>
    <property type="project" value="InterPro"/>
</dbReference>
<dbReference type="InterPro" id="IPR051673">
    <property type="entry name" value="SSDNA_exonuclease_RecJ"/>
</dbReference>
<evidence type="ECO:0000259" key="8">
    <source>
        <dbReference type="Pfam" id="PF02272"/>
    </source>
</evidence>
<keyword evidence="12" id="KW-1185">Reference proteome</keyword>
<dbReference type="SUPFAM" id="SSF64182">
    <property type="entry name" value="DHH phosphoesterases"/>
    <property type="match status" value="1"/>
</dbReference>
<dbReference type="OrthoDB" id="9809852at2"/>
<dbReference type="PANTHER" id="PTHR30255">
    <property type="entry name" value="SINGLE-STRANDED-DNA-SPECIFIC EXONUCLEASE RECJ"/>
    <property type="match status" value="1"/>
</dbReference>
<keyword evidence="5 11" id="KW-0269">Exonuclease</keyword>
<keyword evidence="3" id="KW-0540">Nuclease</keyword>
<dbReference type="InterPro" id="IPR001667">
    <property type="entry name" value="DDH_dom"/>
</dbReference>
<dbReference type="GO" id="GO:0008409">
    <property type="term" value="F:5'-3' exonuclease activity"/>
    <property type="evidence" value="ECO:0007669"/>
    <property type="project" value="InterPro"/>
</dbReference>
<keyword evidence="4" id="KW-0378">Hydrolase</keyword>
<dbReference type="STRING" id="1236220.SAMN04488112_10454"/>
<evidence type="ECO:0000256" key="2">
    <source>
        <dbReference type="ARBA" id="ARBA00019841"/>
    </source>
</evidence>
<evidence type="ECO:0000313" key="11">
    <source>
        <dbReference type="EMBL" id="SDC18413.1"/>
    </source>
</evidence>
<feature type="domain" description="DDH" evidence="7">
    <location>
        <begin position="82"/>
        <end position="226"/>
    </location>
</feature>
<dbReference type="EMBL" id="FMZA01000004">
    <property type="protein sequence ID" value="SDC18413.1"/>
    <property type="molecule type" value="Genomic_DNA"/>
</dbReference>
<dbReference type="Pfam" id="PF01368">
    <property type="entry name" value="DHH"/>
    <property type="match status" value="1"/>
</dbReference>
<dbReference type="Pfam" id="PF02272">
    <property type="entry name" value="DHHA1"/>
    <property type="match status" value="1"/>
</dbReference>
<dbReference type="InterPro" id="IPR003156">
    <property type="entry name" value="DHHA1_dom"/>
</dbReference>
<dbReference type="Gene3D" id="3.10.310.30">
    <property type="match status" value="1"/>
</dbReference>
<evidence type="ECO:0000259" key="7">
    <source>
        <dbReference type="Pfam" id="PF01368"/>
    </source>
</evidence>
<dbReference type="Pfam" id="PF10141">
    <property type="entry name" value="ssDNA-exonuc_C"/>
    <property type="match status" value="1"/>
</dbReference>
<keyword evidence="6" id="KW-0175">Coiled coil</keyword>
<dbReference type="InterPro" id="IPR038763">
    <property type="entry name" value="DHH_sf"/>
</dbReference>
<evidence type="ECO:0000256" key="3">
    <source>
        <dbReference type="ARBA" id="ARBA00022722"/>
    </source>
</evidence>
<dbReference type="GO" id="GO:0003676">
    <property type="term" value="F:nucleic acid binding"/>
    <property type="evidence" value="ECO:0007669"/>
    <property type="project" value="InterPro"/>
</dbReference>
<dbReference type="AlphaFoldDB" id="A0A1G6JI72"/>
<dbReference type="Proteomes" id="UP000199387">
    <property type="component" value="Unassembled WGS sequence"/>
</dbReference>
<organism evidence="11 12">
    <name type="scientific">Melghirimyces thermohalophilus</name>
    <dbReference type="NCBI Taxonomy" id="1236220"/>
    <lineage>
        <taxon>Bacteria</taxon>
        <taxon>Bacillati</taxon>
        <taxon>Bacillota</taxon>
        <taxon>Bacilli</taxon>
        <taxon>Bacillales</taxon>
        <taxon>Thermoactinomycetaceae</taxon>
        <taxon>Melghirimyces</taxon>
    </lineage>
</organism>
<dbReference type="Gene3D" id="3.90.1640.30">
    <property type="match status" value="1"/>
</dbReference>
<dbReference type="InterPro" id="IPR018779">
    <property type="entry name" value="RecJ_C"/>
</dbReference>
<dbReference type="RefSeq" id="WP_091566840.1">
    <property type="nucleotide sequence ID" value="NZ_FMZA01000004.1"/>
</dbReference>
<dbReference type="GO" id="GO:0006310">
    <property type="term" value="P:DNA recombination"/>
    <property type="evidence" value="ECO:0007669"/>
    <property type="project" value="InterPro"/>
</dbReference>
<feature type="domain" description="RecJ OB" evidence="10">
    <location>
        <begin position="454"/>
        <end position="559"/>
    </location>
</feature>
<feature type="coiled-coil region" evidence="6">
    <location>
        <begin position="299"/>
        <end position="333"/>
    </location>
</feature>
<evidence type="ECO:0000256" key="1">
    <source>
        <dbReference type="ARBA" id="ARBA00005915"/>
    </source>
</evidence>
<accession>A0A1G6JI72</accession>